<feature type="region of interest" description="Disordered" evidence="1">
    <location>
        <begin position="1"/>
        <end position="51"/>
    </location>
</feature>
<dbReference type="AlphaFoldDB" id="A0A061QTZ5"/>
<gene>
    <name evidence="2" type="ORF">TSPGSL018_25094</name>
</gene>
<dbReference type="EMBL" id="GBEZ01025243">
    <property type="protein sequence ID" value="JAC61821.1"/>
    <property type="molecule type" value="Transcribed_RNA"/>
</dbReference>
<reference evidence="2" key="1">
    <citation type="submission" date="2014-05" db="EMBL/GenBank/DDBJ databases">
        <title>The transcriptome of the halophilic microalga Tetraselmis sp. GSL018 isolated from the Great Salt Lake, Utah.</title>
        <authorList>
            <person name="Jinkerson R.E."/>
            <person name="D'Adamo S."/>
            <person name="Posewitz M.C."/>
        </authorList>
    </citation>
    <scope>NUCLEOTIDE SEQUENCE</scope>
    <source>
        <strain evidence="2">GSL018</strain>
    </source>
</reference>
<protein>
    <submittedName>
        <fullName evidence="2">Uncharacterized protein</fullName>
    </submittedName>
</protein>
<organism evidence="2">
    <name type="scientific">Tetraselmis sp. GSL018</name>
    <dbReference type="NCBI Taxonomy" id="582737"/>
    <lineage>
        <taxon>Eukaryota</taxon>
        <taxon>Viridiplantae</taxon>
        <taxon>Chlorophyta</taxon>
        <taxon>core chlorophytes</taxon>
        <taxon>Chlorodendrophyceae</taxon>
        <taxon>Chlorodendrales</taxon>
        <taxon>Chlorodendraceae</taxon>
        <taxon>Tetraselmis</taxon>
    </lineage>
</organism>
<feature type="non-terminal residue" evidence="2">
    <location>
        <position position="1"/>
    </location>
</feature>
<evidence type="ECO:0000256" key="1">
    <source>
        <dbReference type="SAM" id="MobiDB-lite"/>
    </source>
</evidence>
<sequence>QLLANIVAMPSKVSGKSRGKGTSKRGKPEQTETEQTTSMPENSKPDFSESQYKIRGDKKLRVEQVFSTRKSYLDPPHLEAFALEKADQNRTQTKTIRDKFPSQNESDILQPCRENSRSEAHAERIEALRATIS</sequence>
<feature type="compositionally biased region" description="Basic residues" evidence="1">
    <location>
        <begin position="15"/>
        <end position="25"/>
    </location>
</feature>
<name>A0A061QTZ5_9CHLO</name>
<proteinExistence type="predicted"/>
<accession>A0A061QTZ5</accession>
<evidence type="ECO:0000313" key="2">
    <source>
        <dbReference type="EMBL" id="JAC61821.1"/>
    </source>
</evidence>
<feature type="non-terminal residue" evidence="2">
    <location>
        <position position="133"/>
    </location>
</feature>